<accession>A0A8S4RTX4</accession>
<proteinExistence type="predicted"/>
<organism evidence="1 2">
    <name type="scientific">Pararge aegeria aegeria</name>
    <dbReference type="NCBI Taxonomy" id="348720"/>
    <lineage>
        <taxon>Eukaryota</taxon>
        <taxon>Metazoa</taxon>
        <taxon>Ecdysozoa</taxon>
        <taxon>Arthropoda</taxon>
        <taxon>Hexapoda</taxon>
        <taxon>Insecta</taxon>
        <taxon>Pterygota</taxon>
        <taxon>Neoptera</taxon>
        <taxon>Endopterygota</taxon>
        <taxon>Lepidoptera</taxon>
        <taxon>Glossata</taxon>
        <taxon>Ditrysia</taxon>
        <taxon>Papilionoidea</taxon>
        <taxon>Nymphalidae</taxon>
        <taxon>Satyrinae</taxon>
        <taxon>Satyrini</taxon>
        <taxon>Parargina</taxon>
        <taxon>Pararge</taxon>
    </lineage>
</organism>
<comment type="caution">
    <text evidence="1">The sequence shown here is derived from an EMBL/GenBank/DDBJ whole genome shotgun (WGS) entry which is preliminary data.</text>
</comment>
<gene>
    <name evidence="1" type="primary">jg21090</name>
    <name evidence="1" type="ORF">PAEG_LOCUS17191</name>
</gene>
<dbReference type="AlphaFoldDB" id="A0A8S4RTX4"/>
<protein>
    <submittedName>
        <fullName evidence="1">Jg21090 protein</fullName>
    </submittedName>
</protein>
<evidence type="ECO:0000313" key="1">
    <source>
        <dbReference type="EMBL" id="CAH2240618.1"/>
    </source>
</evidence>
<keyword evidence="2" id="KW-1185">Reference proteome</keyword>
<name>A0A8S4RTX4_9NEOP</name>
<evidence type="ECO:0000313" key="2">
    <source>
        <dbReference type="Proteomes" id="UP000838756"/>
    </source>
</evidence>
<sequence length="67" mass="7153">MLVDVENCVAAGLTVIIGGTVTIGVTVIPRVSSTSKDNPSFPDLLKLREVFGIPQFDRAHFPVISIT</sequence>
<dbReference type="Proteomes" id="UP000838756">
    <property type="component" value="Unassembled WGS sequence"/>
</dbReference>
<dbReference type="EMBL" id="CAKXAJ010025534">
    <property type="protein sequence ID" value="CAH2240618.1"/>
    <property type="molecule type" value="Genomic_DNA"/>
</dbReference>
<reference evidence="1" key="1">
    <citation type="submission" date="2022-03" db="EMBL/GenBank/DDBJ databases">
        <authorList>
            <person name="Lindestad O."/>
        </authorList>
    </citation>
    <scope>NUCLEOTIDE SEQUENCE</scope>
</reference>